<dbReference type="GO" id="GO:0005886">
    <property type="term" value="C:plasma membrane"/>
    <property type="evidence" value="ECO:0007669"/>
    <property type="project" value="UniProtKB-SubCell"/>
</dbReference>
<feature type="transmembrane region" description="Helical" evidence="6">
    <location>
        <begin position="162"/>
        <end position="183"/>
    </location>
</feature>
<keyword evidence="4 6" id="KW-1133">Transmembrane helix</keyword>
<dbReference type="PANTHER" id="PTHR42770">
    <property type="entry name" value="AMINO ACID TRANSPORTER-RELATED"/>
    <property type="match status" value="1"/>
</dbReference>
<dbReference type="EMBL" id="MLJW01000144">
    <property type="protein sequence ID" value="OIQ96698.1"/>
    <property type="molecule type" value="Genomic_DNA"/>
</dbReference>
<keyword evidence="2" id="KW-1003">Cell membrane</keyword>
<keyword evidence="5 6" id="KW-0472">Membrane</keyword>
<evidence type="ECO:0000256" key="6">
    <source>
        <dbReference type="SAM" id="Phobius"/>
    </source>
</evidence>
<feature type="transmembrane region" description="Helical" evidence="6">
    <location>
        <begin position="34"/>
        <end position="55"/>
    </location>
</feature>
<feature type="transmembrane region" description="Helical" evidence="6">
    <location>
        <begin position="500"/>
        <end position="517"/>
    </location>
</feature>
<dbReference type="AlphaFoldDB" id="A0A1J5RMD7"/>
<feature type="transmembrane region" description="Helical" evidence="6">
    <location>
        <begin position="285"/>
        <end position="304"/>
    </location>
</feature>
<feature type="transmembrane region" description="Helical" evidence="6">
    <location>
        <begin position="195"/>
        <end position="215"/>
    </location>
</feature>
<feature type="transmembrane region" description="Helical" evidence="6">
    <location>
        <begin position="106"/>
        <end position="131"/>
    </location>
</feature>
<feature type="transmembrane region" description="Helical" evidence="6">
    <location>
        <begin position="61"/>
        <end position="85"/>
    </location>
</feature>
<feature type="transmembrane region" description="Helical" evidence="6">
    <location>
        <begin position="250"/>
        <end position="273"/>
    </location>
</feature>
<feature type="transmembrane region" description="Helical" evidence="6">
    <location>
        <begin position="468"/>
        <end position="488"/>
    </location>
</feature>
<dbReference type="Pfam" id="PF13520">
    <property type="entry name" value="AA_permease_2"/>
    <property type="match status" value="1"/>
</dbReference>
<keyword evidence="3 6" id="KW-0812">Transmembrane</keyword>
<dbReference type="PANTHER" id="PTHR42770:SF11">
    <property type="entry name" value="INNER MEMBRANE TRANSPORT PROTEIN YBAT"/>
    <property type="match status" value="1"/>
</dbReference>
<evidence type="ECO:0000256" key="1">
    <source>
        <dbReference type="ARBA" id="ARBA00004651"/>
    </source>
</evidence>
<feature type="transmembrane region" description="Helical" evidence="6">
    <location>
        <begin position="428"/>
        <end position="447"/>
    </location>
</feature>
<evidence type="ECO:0000256" key="4">
    <source>
        <dbReference type="ARBA" id="ARBA00022989"/>
    </source>
</evidence>
<dbReference type="Gene3D" id="1.20.1740.10">
    <property type="entry name" value="Amino acid/polyamine transporter I"/>
    <property type="match status" value="1"/>
</dbReference>
<evidence type="ECO:0008006" key="8">
    <source>
        <dbReference type="Google" id="ProtNLM"/>
    </source>
</evidence>
<feature type="transmembrane region" description="Helical" evidence="6">
    <location>
        <begin position="352"/>
        <end position="376"/>
    </location>
</feature>
<dbReference type="InterPro" id="IPR002293">
    <property type="entry name" value="AA/rel_permease1"/>
</dbReference>
<feature type="transmembrane region" description="Helical" evidence="6">
    <location>
        <begin position="547"/>
        <end position="564"/>
    </location>
</feature>
<gene>
    <name evidence="7" type="ORF">GALL_212860</name>
</gene>
<comment type="caution">
    <text evidence="7">The sequence shown here is derived from an EMBL/GenBank/DDBJ whole genome shotgun (WGS) entry which is preliminary data.</text>
</comment>
<dbReference type="InterPro" id="IPR050367">
    <property type="entry name" value="APC_superfamily"/>
</dbReference>
<reference evidence="7" key="1">
    <citation type="submission" date="2016-10" db="EMBL/GenBank/DDBJ databases">
        <title>Sequence of Gallionella enrichment culture.</title>
        <authorList>
            <person name="Poehlein A."/>
            <person name="Muehling M."/>
            <person name="Daniel R."/>
        </authorList>
    </citation>
    <scope>NUCLEOTIDE SEQUENCE</scope>
</reference>
<evidence type="ECO:0000313" key="7">
    <source>
        <dbReference type="EMBL" id="OIQ96698.1"/>
    </source>
</evidence>
<evidence type="ECO:0000256" key="2">
    <source>
        <dbReference type="ARBA" id="ARBA00022475"/>
    </source>
</evidence>
<proteinExistence type="predicted"/>
<sequence length="566" mass="60554">MSVNSSVDAISADLSENIAAQNATLHRKIGWQGAFWVASGVPALVLFSIGAIAATVGKPAWMIWAISIAFGFIQAFTYAEIAGLFPHKSGGASIYGAVAWVKYSKFIAPVSVWCNWFAWSPVLAIGSGLAAGYMLNALFAPDAVINTWQITLLDLGMIKDGLALRINATFILGAAVLLTVFTVQHGGILRSAKTTMILGVIALIPLMLIGLVPLLTGDIAQANFLPLAPLAHDAAGNVIDGIWGIEGWKLMAGGLFIAAWSTYGFETAVCYTREFKNPKTDTFKAIFYSGLLCIAVFTLVPIAFQSHLGLGHMVSPAVVDAAGVVTTPAVYDGMLESSIYSGMGVAKALSDMVGGGAFVANVMVIMMVLALLLAIMTSMAGSSRTLYQASVDGWLPKYLSKVNDHGAPTSAMWTDLCFNLILLMMSDYVFILAASNIGYIIFNFLNLNSGWIHRIDRANWERPYKAPTLILALGGVLGFVNLGIMGLGADIWGEGTLKTGLIFAALIIPVFMYRHYVQDKGKFPKQMLEDMYIDGHEEGGSSNKAGVLPYVALMTGVALVWYMHSL</sequence>
<evidence type="ECO:0000256" key="3">
    <source>
        <dbReference type="ARBA" id="ARBA00022692"/>
    </source>
</evidence>
<evidence type="ECO:0000256" key="5">
    <source>
        <dbReference type="ARBA" id="ARBA00023136"/>
    </source>
</evidence>
<name>A0A1J5RMD7_9ZZZZ</name>
<organism evidence="7">
    <name type="scientific">mine drainage metagenome</name>
    <dbReference type="NCBI Taxonomy" id="410659"/>
    <lineage>
        <taxon>unclassified sequences</taxon>
        <taxon>metagenomes</taxon>
        <taxon>ecological metagenomes</taxon>
    </lineage>
</organism>
<comment type="subcellular location">
    <subcellularLocation>
        <location evidence="1">Cell membrane</location>
        <topology evidence="1">Multi-pass membrane protein</topology>
    </subcellularLocation>
</comment>
<accession>A0A1J5RMD7</accession>
<dbReference type="GO" id="GO:0022857">
    <property type="term" value="F:transmembrane transporter activity"/>
    <property type="evidence" value="ECO:0007669"/>
    <property type="project" value="InterPro"/>
</dbReference>
<dbReference type="PIRSF" id="PIRSF006060">
    <property type="entry name" value="AA_transporter"/>
    <property type="match status" value="1"/>
</dbReference>
<protein>
    <recommendedName>
        <fullName evidence="8">Amino acid permease</fullName>
    </recommendedName>
</protein>